<name>A0A8S5PEF7_9CAUD</name>
<organism evidence="2">
    <name type="scientific">Myoviridae sp. ctgr818</name>
    <dbReference type="NCBI Taxonomy" id="2825150"/>
    <lineage>
        <taxon>Viruses</taxon>
        <taxon>Duplodnaviria</taxon>
        <taxon>Heunggongvirae</taxon>
        <taxon>Uroviricota</taxon>
        <taxon>Caudoviricetes</taxon>
    </lineage>
</organism>
<feature type="transmembrane region" description="Helical" evidence="1">
    <location>
        <begin position="85"/>
        <end position="110"/>
    </location>
</feature>
<keyword evidence="1" id="KW-0812">Transmembrane</keyword>
<keyword evidence="1" id="KW-1133">Transmembrane helix</keyword>
<accession>A0A8S5PEF7</accession>
<evidence type="ECO:0000313" key="2">
    <source>
        <dbReference type="EMBL" id="DAE04835.1"/>
    </source>
</evidence>
<feature type="transmembrane region" description="Helical" evidence="1">
    <location>
        <begin position="122"/>
        <end position="146"/>
    </location>
</feature>
<sequence>MKKLFNYFLENKVSLLVIAFISAIFVFIDITLLKNSLFDKVLDKNFIDILIALVSLFFATYLIAPSCLLTFFAKFNKNHINSQKIILGLKLTVIEFEVYVLLFIICLTLVKASFQFDYIYKTGLIFSVFMQTQIIFDGLKMFITLLEGYLELSKQK</sequence>
<proteinExistence type="predicted"/>
<feature type="transmembrane region" description="Helical" evidence="1">
    <location>
        <begin position="45"/>
        <end position="73"/>
    </location>
</feature>
<evidence type="ECO:0000256" key="1">
    <source>
        <dbReference type="SAM" id="Phobius"/>
    </source>
</evidence>
<dbReference type="EMBL" id="BK015395">
    <property type="protein sequence ID" value="DAE04835.1"/>
    <property type="molecule type" value="Genomic_DNA"/>
</dbReference>
<feature type="transmembrane region" description="Helical" evidence="1">
    <location>
        <begin position="12"/>
        <end position="33"/>
    </location>
</feature>
<keyword evidence="1" id="KW-0472">Membrane</keyword>
<protein>
    <submittedName>
        <fullName evidence="2">Uncharacterized protein</fullName>
    </submittedName>
</protein>
<reference evidence="2" key="1">
    <citation type="journal article" date="2021" name="Proc. Natl. Acad. Sci. U.S.A.">
        <title>A Catalog of Tens of Thousands of Viruses from Human Metagenomes Reveals Hidden Associations with Chronic Diseases.</title>
        <authorList>
            <person name="Tisza M.J."/>
            <person name="Buck C.B."/>
        </authorList>
    </citation>
    <scope>NUCLEOTIDE SEQUENCE</scope>
    <source>
        <strain evidence="2">Ctgr818</strain>
    </source>
</reference>